<feature type="transmembrane region" description="Helical" evidence="2">
    <location>
        <begin position="192"/>
        <end position="223"/>
    </location>
</feature>
<name>A0ABW0Z1G9_9ACTN</name>
<feature type="transmembrane region" description="Helical" evidence="2">
    <location>
        <begin position="272"/>
        <end position="290"/>
    </location>
</feature>
<dbReference type="RefSeq" id="WP_390318342.1">
    <property type="nucleotide sequence ID" value="NZ_JBHSPB010000013.1"/>
</dbReference>
<feature type="region of interest" description="Disordered" evidence="1">
    <location>
        <begin position="487"/>
        <end position="511"/>
    </location>
</feature>
<comment type="caution">
    <text evidence="3">The sequence shown here is derived from an EMBL/GenBank/DDBJ whole genome shotgun (WGS) entry which is preliminary data.</text>
</comment>
<feature type="transmembrane region" description="Helical" evidence="2">
    <location>
        <begin position="356"/>
        <end position="380"/>
    </location>
</feature>
<dbReference type="Proteomes" id="UP001596083">
    <property type="component" value="Unassembled WGS sequence"/>
</dbReference>
<proteinExistence type="predicted"/>
<accession>A0ABW0Z1G9</accession>
<keyword evidence="2" id="KW-1133">Transmembrane helix</keyword>
<organism evidence="3 4">
    <name type="scientific">Streptomyces gamaensis</name>
    <dbReference type="NCBI Taxonomy" id="1763542"/>
    <lineage>
        <taxon>Bacteria</taxon>
        <taxon>Bacillati</taxon>
        <taxon>Actinomycetota</taxon>
        <taxon>Actinomycetes</taxon>
        <taxon>Kitasatosporales</taxon>
        <taxon>Streptomycetaceae</taxon>
        <taxon>Streptomyces</taxon>
    </lineage>
</organism>
<evidence type="ECO:0000313" key="4">
    <source>
        <dbReference type="Proteomes" id="UP001596083"/>
    </source>
</evidence>
<sequence>MTECGPAPAVRPGARTARTAAHRTVTGAAALLVALLLAMAVRLPWAGDLGMHAAVLERLRTDLFHPGNPLVAADTPSPYYSPWTVLLAAFATVTGWSTFRVLHLAALVDLAVLVTGVRAFVRTFTRRRAAVPLALLCLFLLYGVRLFAWSGFLGIASLSLTLAYPGVLAFGAAFHFWALLRRALAGRWPLSAFLGLGLLLACVLLTHPFTGAVAVTGGAAVLLGQRPWPARAVWARAAAGCLPAVAVPLCWPYYPVLTLLGGGGLDAVHRPLYTHLGTKFCLAALGAAALALRARRDKRDPLVLFCALGLAVFTAGGLSGHHAWGRILPAVLVPAQLALALETTDAVARARRTRAVLAPLTAAGLLAGAVAQAGVVTYVLPSAAVPRALRALPAVAPWPRFSWAARHVARGETVMTDDYRALRALPAYGPYTVAPAWPDAFLDDEAERRAATRRYFAPATPRAERLGILREFGVRWVLQRDGHGGLPPGDPALRRVERGPGGLALSEVRTP</sequence>
<evidence type="ECO:0008006" key="5">
    <source>
        <dbReference type="Google" id="ProtNLM"/>
    </source>
</evidence>
<feature type="transmembrane region" description="Helical" evidence="2">
    <location>
        <begin position="302"/>
        <end position="321"/>
    </location>
</feature>
<feature type="transmembrane region" description="Helical" evidence="2">
    <location>
        <begin position="327"/>
        <end position="344"/>
    </location>
</feature>
<keyword evidence="4" id="KW-1185">Reference proteome</keyword>
<keyword evidence="2" id="KW-0812">Transmembrane</keyword>
<keyword evidence="2" id="KW-0472">Membrane</keyword>
<feature type="transmembrane region" description="Helical" evidence="2">
    <location>
        <begin position="133"/>
        <end position="156"/>
    </location>
</feature>
<feature type="transmembrane region" description="Helical" evidence="2">
    <location>
        <begin position="101"/>
        <end position="121"/>
    </location>
</feature>
<dbReference type="EMBL" id="JBHSPB010000013">
    <property type="protein sequence ID" value="MFC5722690.1"/>
    <property type="molecule type" value="Genomic_DNA"/>
</dbReference>
<gene>
    <name evidence="3" type="ORF">ACFP1Z_21195</name>
</gene>
<feature type="transmembrane region" description="Helical" evidence="2">
    <location>
        <begin position="162"/>
        <end position="180"/>
    </location>
</feature>
<evidence type="ECO:0000256" key="1">
    <source>
        <dbReference type="SAM" id="MobiDB-lite"/>
    </source>
</evidence>
<protein>
    <recommendedName>
        <fullName evidence="5">Integral membrane protein</fullName>
    </recommendedName>
</protein>
<evidence type="ECO:0000256" key="2">
    <source>
        <dbReference type="SAM" id="Phobius"/>
    </source>
</evidence>
<reference evidence="4" key="1">
    <citation type="journal article" date="2019" name="Int. J. Syst. Evol. Microbiol.">
        <title>The Global Catalogue of Microorganisms (GCM) 10K type strain sequencing project: providing services to taxonomists for standard genome sequencing and annotation.</title>
        <authorList>
            <consortium name="The Broad Institute Genomics Platform"/>
            <consortium name="The Broad Institute Genome Sequencing Center for Infectious Disease"/>
            <person name="Wu L."/>
            <person name="Ma J."/>
        </authorList>
    </citation>
    <scope>NUCLEOTIDE SEQUENCE [LARGE SCALE GENOMIC DNA]</scope>
    <source>
        <strain evidence="4">CGMCC 4.7304</strain>
    </source>
</reference>
<evidence type="ECO:0000313" key="3">
    <source>
        <dbReference type="EMBL" id="MFC5722690.1"/>
    </source>
</evidence>
<feature type="transmembrane region" description="Helical" evidence="2">
    <location>
        <begin position="25"/>
        <end position="45"/>
    </location>
</feature>